<dbReference type="AlphaFoldDB" id="A0ABD5MF12"/>
<feature type="transmembrane region" description="Helical" evidence="1">
    <location>
        <begin position="63"/>
        <end position="84"/>
    </location>
</feature>
<comment type="caution">
    <text evidence="2">The sequence shown here is derived from an EMBL/GenBank/DDBJ whole genome shotgun (WGS) entry which is preliminary data.</text>
</comment>
<keyword evidence="1" id="KW-0812">Transmembrane</keyword>
<reference evidence="2 3" key="1">
    <citation type="submission" date="2024-08" db="EMBL/GenBank/DDBJ databases">
        <title>Halobellus sp. MBLA0158 whole genome sequence.</title>
        <authorList>
            <person name="Hwang C.Y."/>
            <person name="Cho E.-S."/>
            <person name="Seo M.-J."/>
        </authorList>
    </citation>
    <scope>NUCLEOTIDE SEQUENCE [LARGE SCALE GENOMIC DNA]</scope>
    <source>
        <strain evidence="2 3">MBLA0158</strain>
    </source>
</reference>
<proteinExistence type="predicted"/>
<name>A0ABD5MF12_9EURY</name>
<dbReference type="EMBL" id="JBGNYA010000001">
    <property type="protein sequence ID" value="MFA1612219.1"/>
    <property type="molecule type" value="Genomic_DNA"/>
</dbReference>
<evidence type="ECO:0000256" key="1">
    <source>
        <dbReference type="SAM" id="Phobius"/>
    </source>
</evidence>
<keyword evidence="3" id="KW-1185">Reference proteome</keyword>
<accession>A0ABD5MF12</accession>
<feature type="transmembrane region" description="Helical" evidence="1">
    <location>
        <begin position="96"/>
        <end position="114"/>
    </location>
</feature>
<gene>
    <name evidence="2" type="ORF">OS889_14565</name>
</gene>
<keyword evidence="1" id="KW-1133">Transmembrane helix</keyword>
<organism evidence="2 3">
    <name type="scientific">Halobellus rubicundus</name>
    <dbReference type="NCBI Taxonomy" id="2996466"/>
    <lineage>
        <taxon>Archaea</taxon>
        <taxon>Methanobacteriati</taxon>
        <taxon>Methanobacteriota</taxon>
        <taxon>Stenosarchaea group</taxon>
        <taxon>Halobacteria</taxon>
        <taxon>Halobacteriales</taxon>
        <taxon>Haloferacaceae</taxon>
        <taxon>Halobellus</taxon>
    </lineage>
</organism>
<keyword evidence="1" id="KW-0472">Membrane</keyword>
<evidence type="ECO:0000313" key="2">
    <source>
        <dbReference type="EMBL" id="MFA1612219.1"/>
    </source>
</evidence>
<dbReference type="Proteomes" id="UP001570511">
    <property type="component" value="Unassembled WGS sequence"/>
</dbReference>
<protein>
    <submittedName>
        <fullName evidence="2">Uncharacterized protein</fullName>
    </submittedName>
</protein>
<dbReference type="RefSeq" id="WP_372390978.1">
    <property type="nucleotide sequence ID" value="NZ_JBGNYA010000001.1"/>
</dbReference>
<feature type="transmembrane region" description="Helical" evidence="1">
    <location>
        <begin position="36"/>
        <end position="56"/>
    </location>
</feature>
<feature type="transmembrane region" description="Helical" evidence="1">
    <location>
        <begin position="12"/>
        <end position="30"/>
    </location>
</feature>
<evidence type="ECO:0000313" key="3">
    <source>
        <dbReference type="Proteomes" id="UP001570511"/>
    </source>
</evidence>
<sequence length="119" mass="11219">MAGDPSGGSGLAGTAVRLVVVACFAGGAAAALTGRLVVAGGAFLAGHTLLGGAAVIQGQRRRGVGFSLSGLGWLLLSLGLAVGQNGGATAAGLSEQPLLLVGAGLVGVGTLLLVDPFGE</sequence>